<dbReference type="InterPro" id="IPR009577">
    <property type="entry name" value="Sm_multidrug_ex"/>
</dbReference>
<feature type="transmembrane region" description="Helical" evidence="1">
    <location>
        <begin position="49"/>
        <end position="71"/>
    </location>
</feature>
<gene>
    <name evidence="2" type="ordered locus">Mzhil_0875</name>
</gene>
<keyword evidence="1" id="KW-0812">Transmembrane</keyword>
<protein>
    <recommendedName>
        <fullName evidence="4">Small multi-drug export</fullName>
    </recommendedName>
</protein>
<accession>F7XL80</accession>
<evidence type="ECO:0000313" key="3">
    <source>
        <dbReference type="Proteomes" id="UP000006622"/>
    </source>
</evidence>
<feature type="transmembrane region" description="Helical" evidence="1">
    <location>
        <begin position="104"/>
        <end position="130"/>
    </location>
</feature>
<keyword evidence="3" id="KW-1185">Reference proteome</keyword>
<sequence length="163" mass="17572">MDPVSQSLVSQLNCADGLWAYCLVFLLAAAPMIKIFIVIPVAIGAGLDPFSTAISAFLGNIVPLYLGLLAYSKVTFFREKFSLDLDGPDVSSKLKKTVIIWDKYGVPGLSLISPGVTGTHVAAFTALGFGAQAVRVGIWMFLSLLIWTIILTIISCYGWKLIL</sequence>
<evidence type="ECO:0000313" key="2">
    <source>
        <dbReference type="EMBL" id="AEH60737.1"/>
    </source>
</evidence>
<dbReference type="HOGENOM" id="CLU_117037_0_0_2"/>
<organism evidence="2 3">
    <name type="scientific">Methanosalsum zhilinae (strain DSM 4017 / NBRC 107636 / OCM 62 / WeN5)</name>
    <name type="common">Methanohalophilus zhilinae</name>
    <dbReference type="NCBI Taxonomy" id="679901"/>
    <lineage>
        <taxon>Archaea</taxon>
        <taxon>Methanobacteriati</taxon>
        <taxon>Methanobacteriota</taxon>
        <taxon>Stenosarchaea group</taxon>
        <taxon>Methanomicrobia</taxon>
        <taxon>Methanosarcinales</taxon>
        <taxon>Methanosarcinaceae</taxon>
        <taxon>Methanosalsum</taxon>
    </lineage>
</organism>
<dbReference type="RefSeq" id="WP_013898176.1">
    <property type="nucleotide sequence ID" value="NC_015676.1"/>
</dbReference>
<keyword evidence="1" id="KW-1133">Transmembrane helix</keyword>
<name>F7XL80_METZD</name>
<dbReference type="Pfam" id="PF06695">
    <property type="entry name" value="Sm_multidrug_ex"/>
    <property type="match status" value="1"/>
</dbReference>
<reference evidence="2" key="1">
    <citation type="submission" date="2010-07" db="EMBL/GenBank/DDBJ databases">
        <title>The complete genome of Methanosalsum zhilinae DSM 4017.</title>
        <authorList>
            <consortium name="US DOE Joint Genome Institute (JGI-PGF)"/>
            <person name="Lucas S."/>
            <person name="Copeland A."/>
            <person name="Lapidus A."/>
            <person name="Glavina del Rio T."/>
            <person name="Dalin E."/>
            <person name="Tice H."/>
            <person name="Bruce D."/>
            <person name="Goodwin L."/>
            <person name="Pitluck S."/>
            <person name="Kyrpides N."/>
            <person name="Mavromatis K."/>
            <person name="Ovchinnikova G."/>
            <person name="Daligault H."/>
            <person name="Detter J.C."/>
            <person name="Han C."/>
            <person name="Tapia R."/>
            <person name="Larimer F."/>
            <person name="Land M."/>
            <person name="Hauser L."/>
            <person name="Markowitz V."/>
            <person name="Cheng J.-F."/>
            <person name="Hugenholtz P."/>
            <person name="Woyke T."/>
            <person name="Wu D."/>
            <person name="Spring S."/>
            <person name="Schueler E."/>
            <person name="Brambilla E."/>
            <person name="Klenk H.-P."/>
            <person name="Eisen J.A."/>
        </authorList>
    </citation>
    <scope>NUCLEOTIDE SEQUENCE</scope>
    <source>
        <strain evidence="2">DSM 4017</strain>
    </source>
</reference>
<dbReference type="Proteomes" id="UP000006622">
    <property type="component" value="Chromosome"/>
</dbReference>
<dbReference type="STRING" id="679901.Mzhil_0875"/>
<dbReference type="OrthoDB" id="70322at2157"/>
<evidence type="ECO:0008006" key="4">
    <source>
        <dbReference type="Google" id="ProtNLM"/>
    </source>
</evidence>
<dbReference type="AlphaFoldDB" id="F7XL80"/>
<feature type="transmembrane region" description="Helical" evidence="1">
    <location>
        <begin position="18"/>
        <end position="43"/>
    </location>
</feature>
<dbReference type="EMBL" id="CP002101">
    <property type="protein sequence ID" value="AEH60737.1"/>
    <property type="molecule type" value="Genomic_DNA"/>
</dbReference>
<evidence type="ECO:0000256" key="1">
    <source>
        <dbReference type="SAM" id="Phobius"/>
    </source>
</evidence>
<feature type="transmembrane region" description="Helical" evidence="1">
    <location>
        <begin position="136"/>
        <end position="159"/>
    </location>
</feature>
<proteinExistence type="predicted"/>
<dbReference type="GeneID" id="10822496"/>
<keyword evidence="1" id="KW-0472">Membrane</keyword>
<dbReference type="KEGG" id="mzh:Mzhil_0875"/>